<gene>
    <name evidence="1" type="ORF">FSZ31_10225</name>
</gene>
<dbReference type="PANTHER" id="PTHR41368">
    <property type="entry name" value="PROTEIN YGHO"/>
    <property type="match status" value="1"/>
</dbReference>
<comment type="caution">
    <text evidence="1">The sequence shown here is derived from an EMBL/GenBank/DDBJ whole genome shotgun (WGS) entry which is preliminary data.</text>
</comment>
<reference evidence="1 2" key="1">
    <citation type="submission" date="2019-08" db="EMBL/GenBank/DDBJ databases">
        <title>Sphingorhabdus soil sp. nov., isolated from arctic soil.</title>
        <authorList>
            <person name="Liu Y."/>
        </authorList>
    </citation>
    <scope>NUCLEOTIDE SEQUENCE [LARGE SCALE GENOMIC DNA]</scope>
    <source>
        <strain evidence="1 2">D-2Q-5-6</strain>
    </source>
</reference>
<dbReference type="OrthoDB" id="9806005at2"/>
<dbReference type="InterPro" id="IPR016181">
    <property type="entry name" value="Acyl_CoA_acyltransferase"/>
</dbReference>
<dbReference type="EMBL" id="VOPY01000003">
    <property type="protein sequence ID" value="TXC68080.1"/>
    <property type="molecule type" value="Genomic_DNA"/>
</dbReference>
<dbReference type="InterPro" id="IPR039968">
    <property type="entry name" value="BcerS-like"/>
</dbReference>
<dbReference type="GO" id="GO:0016740">
    <property type="term" value="F:transferase activity"/>
    <property type="evidence" value="ECO:0007669"/>
    <property type="project" value="UniProtKB-KW"/>
</dbReference>
<evidence type="ECO:0000313" key="2">
    <source>
        <dbReference type="Proteomes" id="UP000321129"/>
    </source>
</evidence>
<accession>A0A5C6U6E4</accession>
<keyword evidence="1" id="KW-0808">Transferase</keyword>
<keyword evidence="2" id="KW-1185">Reference proteome</keyword>
<dbReference type="SUPFAM" id="SSF55729">
    <property type="entry name" value="Acyl-CoA N-acyltransferases (Nat)"/>
    <property type="match status" value="1"/>
</dbReference>
<protein>
    <submittedName>
        <fullName evidence="1">N-acetyltransferase</fullName>
    </submittedName>
</protein>
<dbReference type="RefSeq" id="WP_147123300.1">
    <property type="nucleotide sequence ID" value="NZ_VOPY01000003.1"/>
</dbReference>
<sequence length="387" mass="43352">MSDRWAGPEIRAVKGKADRREFIELGFRLNRGDPNWVPPLRSEVAALLDPKQNPWFEHGVAQLFLAYRDGRAVGRISAHIDALALEQPAEQGFGPGTGNWGLLEAEDEQAAHALIARAESWLGARDMTRVVAPISLSVWDEPGLLTFGHDHPPTVMMGHDRPEYQAWIESAGYSSIKQLKTWELDITRPFPPLIRRIIESGNRNDRISIRTVDKSRFAEEAALILGILNDAWSDNWGFVPLTDAEIAYAGKKLKAIVFEDLVRVAEYDGEPVAFMITLPDINEKLADLGGSLLPFGWAKLLWWLRKPQVRTVRVPLMGVVKRLQASRMASQLAFMLIDTTNEVANARYGATRGEIGWILDDNQGMNAIAETLECTVNKVYDLYEKAL</sequence>
<evidence type="ECO:0000313" key="1">
    <source>
        <dbReference type="EMBL" id="TXC68080.1"/>
    </source>
</evidence>
<organism evidence="1 2">
    <name type="scientific">Flavisphingopyxis soli</name>
    <dbReference type="NCBI Taxonomy" id="2601267"/>
    <lineage>
        <taxon>Bacteria</taxon>
        <taxon>Pseudomonadati</taxon>
        <taxon>Pseudomonadota</taxon>
        <taxon>Alphaproteobacteria</taxon>
        <taxon>Sphingomonadales</taxon>
        <taxon>Sphingopyxidaceae</taxon>
        <taxon>Flavisphingopyxis</taxon>
    </lineage>
</organism>
<dbReference type="Gene3D" id="3.40.630.30">
    <property type="match status" value="1"/>
</dbReference>
<dbReference type="AlphaFoldDB" id="A0A5C6U6E4"/>
<name>A0A5C6U6E4_9SPHN</name>
<proteinExistence type="predicted"/>
<dbReference type="Proteomes" id="UP000321129">
    <property type="component" value="Unassembled WGS sequence"/>
</dbReference>
<dbReference type="PANTHER" id="PTHR41368:SF1">
    <property type="entry name" value="PROTEIN YGHO"/>
    <property type="match status" value="1"/>
</dbReference>